<proteinExistence type="predicted"/>
<evidence type="ECO:0000313" key="1">
    <source>
        <dbReference type="EMBL" id="SIR56365.1"/>
    </source>
</evidence>
<dbReference type="EMBL" id="FTNC01000037">
    <property type="protein sequence ID" value="SIR56365.1"/>
    <property type="molecule type" value="Genomic_DNA"/>
</dbReference>
<dbReference type="GO" id="GO:0003677">
    <property type="term" value="F:DNA binding"/>
    <property type="evidence" value="ECO:0007669"/>
    <property type="project" value="UniProtKB-KW"/>
</dbReference>
<name>A0A1N7BYH1_9FIRM</name>
<accession>A0A1N7BYH1</accession>
<keyword evidence="2" id="KW-1185">Reference proteome</keyword>
<dbReference type="InterPro" id="IPR036390">
    <property type="entry name" value="WH_DNA-bd_sf"/>
</dbReference>
<dbReference type="STRING" id="56779.SAMN05421834_1373"/>
<dbReference type="RefSeq" id="WP_076546151.1">
    <property type="nucleotide sequence ID" value="NZ_FTNC01000037.1"/>
</dbReference>
<dbReference type="InterPro" id="IPR036388">
    <property type="entry name" value="WH-like_DNA-bd_sf"/>
</dbReference>
<sequence>MNEKITDVLTILDREDSPSQREIAKQTGFSVGLVNTLIKKCAKKGLVKIERLNSRNIKYILTPEGIKEKTQKTIDYIKRSYQAIQQLQSRVTELALKHSAEGKKIYVYKEIDDEIFEIVTDTLDEFNVKYKVITQRNELNQMIEQNNKIIIYHWISQIEKKEQKVINILNN</sequence>
<dbReference type="Gene3D" id="1.10.10.10">
    <property type="entry name" value="Winged helix-like DNA-binding domain superfamily/Winged helix DNA-binding domain"/>
    <property type="match status" value="1"/>
</dbReference>
<protein>
    <submittedName>
        <fullName evidence="1">Winged helix-turn-helix DNA-binding</fullName>
    </submittedName>
</protein>
<dbReference type="SUPFAM" id="SSF46785">
    <property type="entry name" value="Winged helix' DNA-binding domain"/>
    <property type="match status" value="1"/>
</dbReference>
<reference evidence="2" key="1">
    <citation type="submission" date="2017-01" db="EMBL/GenBank/DDBJ databases">
        <authorList>
            <person name="Varghese N."/>
            <person name="Submissions S."/>
        </authorList>
    </citation>
    <scope>NUCLEOTIDE SEQUENCE [LARGE SCALE GENOMIC DNA]</scope>
    <source>
        <strain evidence="2">ATCC 700103</strain>
    </source>
</reference>
<organism evidence="1 2">
    <name type="scientific">Halanaerobium kushneri</name>
    <dbReference type="NCBI Taxonomy" id="56779"/>
    <lineage>
        <taxon>Bacteria</taxon>
        <taxon>Bacillati</taxon>
        <taxon>Bacillota</taxon>
        <taxon>Clostridia</taxon>
        <taxon>Halanaerobiales</taxon>
        <taxon>Halanaerobiaceae</taxon>
        <taxon>Halanaerobium</taxon>
    </lineage>
</organism>
<dbReference type="Proteomes" id="UP000185669">
    <property type="component" value="Unassembled WGS sequence"/>
</dbReference>
<evidence type="ECO:0000313" key="2">
    <source>
        <dbReference type="Proteomes" id="UP000185669"/>
    </source>
</evidence>
<dbReference type="AlphaFoldDB" id="A0A1N7BYH1"/>
<dbReference type="Pfam" id="PF13412">
    <property type="entry name" value="HTH_24"/>
    <property type="match status" value="1"/>
</dbReference>
<keyword evidence="1" id="KW-0238">DNA-binding</keyword>
<dbReference type="OrthoDB" id="2082425at2"/>
<gene>
    <name evidence="1" type="ORF">SAMN05421834_1373</name>
</gene>